<dbReference type="EMBL" id="JANGBO010000028">
    <property type="protein sequence ID" value="MCQ5063137.1"/>
    <property type="molecule type" value="Genomic_DNA"/>
</dbReference>
<organism evidence="1 2">
    <name type="scientific">Faecalibacillus intestinalis</name>
    <dbReference type="NCBI Taxonomy" id="1982626"/>
    <lineage>
        <taxon>Bacteria</taxon>
        <taxon>Bacillati</taxon>
        <taxon>Bacillota</taxon>
        <taxon>Erysipelotrichia</taxon>
        <taxon>Erysipelotrichales</taxon>
        <taxon>Coprobacillaceae</taxon>
        <taxon>Faecalibacillus</taxon>
    </lineage>
</organism>
<reference evidence="1" key="1">
    <citation type="submission" date="2022-06" db="EMBL/GenBank/DDBJ databases">
        <title>Isolation of gut microbiota from human fecal samples.</title>
        <authorList>
            <person name="Pamer E.G."/>
            <person name="Barat B."/>
            <person name="Waligurski E."/>
            <person name="Medina S."/>
            <person name="Paddock L."/>
            <person name="Mostad J."/>
        </authorList>
    </citation>
    <scope>NUCLEOTIDE SEQUENCE</scope>
    <source>
        <strain evidence="1">DFI.6.24</strain>
    </source>
</reference>
<protein>
    <submittedName>
        <fullName evidence="1">tRNA wybutosine-synthesizing protein 3-like protein</fullName>
    </submittedName>
</protein>
<name>A0AAP2XQ11_9FIRM</name>
<evidence type="ECO:0000313" key="1">
    <source>
        <dbReference type="EMBL" id="MCQ5063137.1"/>
    </source>
</evidence>
<sequence>MADIVKTMQEKTNNKRGIGNRGKTKIVVKEHFSEKGKTMEEVLTDVMLEKAKQTIA</sequence>
<proteinExistence type="predicted"/>
<dbReference type="AlphaFoldDB" id="A0AAP2XQ11"/>
<accession>A0AAP2XQ11</accession>
<dbReference type="Proteomes" id="UP001204814">
    <property type="component" value="Unassembled WGS sequence"/>
</dbReference>
<gene>
    <name evidence="1" type="ORF">NE542_15070</name>
</gene>
<evidence type="ECO:0000313" key="2">
    <source>
        <dbReference type="Proteomes" id="UP001204814"/>
    </source>
</evidence>
<comment type="caution">
    <text evidence="1">The sequence shown here is derived from an EMBL/GenBank/DDBJ whole genome shotgun (WGS) entry which is preliminary data.</text>
</comment>